<keyword evidence="1" id="KW-1133">Transmembrane helix</keyword>
<gene>
    <name evidence="2" type="ORF">AM4_151</name>
</gene>
<reference evidence="2 3" key="1">
    <citation type="journal article" date="2017" name="Viruses">
        <title>Phage Biodiversity in Artisanal Cheese Wheys Reflects the Complexity of the Fermentation Process.</title>
        <authorList>
            <person name="Mahony J."/>
            <person name="Moscarelli A."/>
            <person name="Kelleher P."/>
            <person name="Lugli G.A."/>
            <person name="Ventura M."/>
            <person name="Settanni L."/>
            <person name="van Sinderen D."/>
        </authorList>
    </citation>
    <scope>NUCLEOTIDE SEQUENCE [LARGE SCALE GENOMIC DNA]</scope>
</reference>
<feature type="transmembrane region" description="Helical" evidence="1">
    <location>
        <begin position="30"/>
        <end position="46"/>
    </location>
</feature>
<accession>A0A1W6JKR5</accession>
<protein>
    <submittedName>
        <fullName evidence="2">Uncharacterized protein</fullName>
    </submittedName>
</protein>
<evidence type="ECO:0000256" key="1">
    <source>
        <dbReference type="SAM" id="Phobius"/>
    </source>
</evidence>
<dbReference type="Proteomes" id="UP000223361">
    <property type="component" value="Segment"/>
</dbReference>
<evidence type="ECO:0000313" key="2">
    <source>
        <dbReference type="EMBL" id="ARM66809.1"/>
    </source>
</evidence>
<organism evidence="2 3">
    <name type="scientific">Lactococcus phage AM4</name>
    <dbReference type="NCBI Taxonomy" id="1965472"/>
    <lineage>
        <taxon>Viruses</taxon>
        <taxon>Duplodnaviria</taxon>
        <taxon>Heunggongvirae</taxon>
        <taxon>Uroviricota</taxon>
        <taxon>Caudoviricetes</taxon>
        <taxon>Audreyjarvisvirus</taxon>
        <taxon>Audreyjarvisvirus AM4</taxon>
    </lineage>
</organism>
<keyword evidence="1" id="KW-0812">Transmembrane</keyword>
<name>A0A1W6JKR5_9CAUD</name>
<feature type="transmembrane region" description="Helical" evidence="1">
    <location>
        <begin position="7"/>
        <end position="24"/>
    </location>
</feature>
<dbReference type="EMBL" id="KY554771">
    <property type="protein sequence ID" value="ARM66809.1"/>
    <property type="molecule type" value="Genomic_DNA"/>
</dbReference>
<proteinExistence type="predicted"/>
<sequence>MNRITKFQIVCDIILIALSGYSGIIDKSPLDLFVSFLWCLCLWLHISRI</sequence>
<keyword evidence="3" id="KW-1185">Reference proteome</keyword>
<evidence type="ECO:0000313" key="3">
    <source>
        <dbReference type="Proteomes" id="UP000223361"/>
    </source>
</evidence>
<keyword evidence="1" id="KW-0472">Membrane</keyword>